<dbReference type="GO" id="GO:0005829">
    <property type="term" value="C:cytosol"/>
    <property type="evidence" value="ECO:0007669"/>
    <property type="project" value="UniProtKB-ARBA"/>
</dbReference>
<dbReference type="AlphaFoldDB" id="A0A2U1CEN3"/>
<feature type="domain" description="NADP-dependent oxidoreductase" evidence="2">
    <location>
        <begin position="15"/>
        <end position="311"/>
    </location>
</feature>
<sequence>MDYVQLGGSDIRASRLCVGCMSFGDPASKMHAWTLDPQKSEEIIRHALELGINFFDTANTYSAGTSEEYLGRAIKNNVSRDKVVLASKVYFNEGHLSRTAILREINGTLRRLGTDYLDLYIIHRFDSDTPVEETMEALHSLVKAGKVRALGASAMYGYQFCQLQMCAKDHGWTPFVSMQNHYNLLYREDERELIPICDQMHVARTPYSPLAAGRLARPEWSADTLRSRTDKVAASKYDSTQESDRRIVKRVQELAEKYAATMTQIALAWQFAKGVTSPIIGATKVEYFDDAAGALNITLAAEDVSYLEELYVPHRVVGAL</sequence>
<dbReference type="InterPro" id="IPR023210">
    <property type="entry name" value="NADP_OxRdtase_dom"/>
</dbReference>
<evidence type="ECO:0000313" key="4">
    <source>
        <dbReference type="Proteomes" id="UP000245778"/>
    </source>
</evidence>
<evidence type="ECO:0000259" key="2">
    <source>
        <dbReference type="Pfam" id="PF00248"/>
    </source>
</evidence>
<dbReference type="CDD" id="cd19079">
    <property type="entry name" value="AKR_EcYajO-like"/>
    <property type="match status" value="1"/>
</dbReference>
<dbReference type="Pfam" id="PF00248">
    <property type="entry name" value="Aldo_ket_red"/>
    <property type="match status" value="1"/>
</dbReference>
<dbReference type="RefSeq" id="WP_075703715.1">
    <property type="nucleotide sequence ID" value="NZ_CP011524.1"/>
</dbReference>
<dbReference type="Gene3D" id="3.20.20.100">
    <property type="entry name" value="NADP-dependent oxidoreductase domain"/>
    <property type="match status" value="1"/>
</dbReference>
<evidence type="ECO:0000256" key="1">
    <source>
        <dbReference type="ARBA" id="ARBA00023002"/>
    </source>
</evidence>
<accession>A0A2U1CEN3</accession>
<proteinExistence type="predicted"/>
<dbReference type="PANTHER" id="PTHR43364">
    <property type="entry name" value="NADH-SPECIFIC METHYLGLYOXAL REDUCTASE-RELATED"/>
    <property type="match status" value="1"/>
</dbReference>
<organism evidence="3 4">
    <name type="scientific">Intestinimonas butyriciproducens</name>
    <dbReference type="NCBI Taxonomy" id="1297617"/>
    <lineage>
        <taxon>Bacteria</taxon>
        <taxon>Bacillati</taxon>
        <taxon>Bacillota</taxon>
        <taxon>Clostridia</taxon>
        <taxon>Eubacteriales</taxon>
        <taxon>Intestinimonas</taxon>
    </lineage>
</organism>
<dbReference type="Proteomes" id="UP000245778">
    <property type="component" value="Unassembled WGS sequence"/>
</dbReference>
<protein>
    <submittedName>
        <fullName evidence="3">Aryl-alcohol dehydrogenase-like predicted oxidoreductase</fullName>
    </submittedName>
</protein>
<dbReference type="OrthoDB" id="9804790at2"/>
<reference evidence="3 4" key="1">
    <citation type="submission" date="2018-04" db="EMBL/GenBank/DDBJ databases">
        <title>Genomic Encyclopedia of Type Strains, Phase IV (KMG-IV): sequencing the most valuable type-strain genomes for metagenomic binning, comparative biology and taxonomic classification.</title>
        <authorList>
            <person name="Goeker M."/>
        </authorList>
    </citation>
    <scope>NUCLEOTIDE SEQUENCE [LARGE SCALE GENOMIC DNA]</scope>
    <source>
        <strain evidence="3 4">DSM 26588</strain>
    </source>
</reference>
<dbReference type="InterPro" id="IPR050523">
    <property type="entry name" value="AKR_Detox_Biosynth"/>
</dbReference>
<dbReference type="PRINTS" id="PR00069">
    <property type="entry name" value="ALDKETRDTASE"/>
</dbReference>
<evidence type="ECO:0000313" key="3">
    <source>
        <dbReference type="EMBL" id="PVY59384.1"/>
    </source>
</evidence>
<dbReference type="EMBL" id="QEKK01000002">
    <property type="protein sequence ID" value="PVY59384.1"/>
    <property type="molecule type" value="Genomic_DNA"/>
</dbReference>
<dbReference type="FunFam" id="3.20.20.100:FF:000004">
    <property type="entry name" value="Oxidoreductase, aldo/keto reductase"/>
    <property type="match status" value="1"/>
</dbReference>
<name>A0A2U1CEN3_9FIRM</name>
<dbReference type="InterPro" id="IPR036812">
    <property type="entry name" value="NAD(P)_OxRdtase_dom_sf"/>
</dbReference>
<comment type="caution">
    <text evidence="3">The sequence shown here is derived from an EMBL/GenBank/DDBJ whole genome shotgun (WGS) entry which is preliminary data.</text>
</comment>
<dbReference type="PANTHER" id="PTHR43364:SF4">
    <property type="entry name" value="NAD(P)-LINKED OXIDOREDUCTASE SUPERFAMILY PROTEIN"/>
    <property type="match status" value="1"/>
</dbReference>
<dbReference type="GO" id="GO:0016491">
    <property type="term" value="F:oxidoreductase activity"/>
    <property type="evidence" value="ECO:0007669"/>
    <property type="project" value="UniProtKB-KW"/>
</dbReference>
<dbReference type="SUPFAM" id="SSF51430">
    <property type="entry name" value="NAD(P)-linked oxidoreductase"/>
    <property type="match status" value="1"/>
</dbReference>
<dbReference type="GeneID" id="93229490"/>
<keyword evidence="1" id="KW-0560">Oxidoreductase</keyword>
<gene>
    <name evidence="3" type="ORF">C7373_102369</name>
</gene>
<dbReference type="InterPro" id="IPR020471">
    <property type="entry name" value="AKR"/>
</dbReference>